<keyword evidence="2" id="KW-0378">Hydrolase</keyword>
<dbReference type="Gene3D" id="3.60.15.10">
    <property type="entry name" value="Ribonuclease Z/Hydroxyacylglutathione hydrolase-like"/>
    <property type="match status" value="1"/>
</dbReference>
<accession>A0A838AES8</accession>
<dbReference type="EMBL" id="JACCKD010000008">
    <property type="protein sequence ID" value="MBA0127667.1"/>
    <property type="molecule type" value="Genomic_DNA"/>
</dbReference>
<evidence type="ECO:0000313" key="3">
    <source>
        <dbReference type="Proteomes" id="UP000582974"/>
    </source>
</evidence>
<organism evidence="2 3">
    <name type="scientific">Haloechinothrix aidingensis</name>
    <dbReference type="NCBI Taxonomy" id="2752311"/>
    <lineage>
        <taxon>Bacteria</taxon>
        <taxon>Bacillati</taxon>
        <taxon>Actinomycetota</taxon>
        <taxon>Actinomycetes</taxon>
        <taxon>Pseudonocardiales</taxon>
        <taxon>Pseudonocardiaceae</taxon>
        <taxon>Haloechinothrix</taxon>
    </lineage>
</organism>
<dbReference type="SUPFAM" id="SSF56281">
    <property type="entry name" value="Metallo-hydrolase/oxidoreductase"/>
    <property type="match status" value="1"/>
</dbReference>
<gene>
    <name evidence="2" type="ORF">H0B56_19155</name>
</gene>
<reference evidence="2 3" key="1">
    <citation type="submission" date="2020-07" db="EMBL/GenBank/DDBJ databases">
        <title>Genome of Haloechinothrix sp.</title>
        <authorList>
            <person name="Tang S.-K."/>
            <person name="Yang L."/>
            <person name="Zhu W.-Y."/>
        </authorList>
    </citation>
    <scope>NUCLEOTIDE SEQUENCE [LARGE SCALE GENOMIC DNA]</scope>
    <source>
        <strain evidence="2 3">YIM 98757</strain>
    </source>
</reference>
<dbReference type="AlphaFoldDB" id="A0A838AES8"/>
<feature type="domain" description="Metallo-beta-lactamase" evidence="1">
    <location>
        <begin position="31"/>
        <end position="213"/>
    </location>
</feature>
<dbReference type="GO" id="GO:0016787">
    <property type="term" value="F:hydrolase activity"/>
    <property type="evidence" value="ECO:0007669"/>
    <property type="project" value="UniProtKB-KW"/>
</dbReference>
<dbReference type="InterPro" id="IPR050855">
    <property type="entry name" value="NDM-1-like"/>
</dbReference>
<dbReference type="CDD" id="cd16282">
    <property type="entry name" value="metallo-hydrolase-like_MBL-fold"/>
    <property type="match status" value="1"/>
</dbReference>
<dbReference type="InterPro" id="IPR001279">
    <property type="entry name" value="Metallo-B-lactamas"/>
</dbReference>
<dbReference type="SMART" id="SM00849">
    <property type="entry name" value="Lactamase_B"/>
    <property type="match status" value="1"/>
</dbReference>
<dbReference type="PANTHER" id="PTHR42951">
    <property type="entry name" value="METALLO-BETA-LACTAMASE DOMAIN-CONTAINING"/>
    <property type="match status" value="1"/>
</dbReference>
<proteinExistence type="predicted"/>
<dbReference type="Proteomes" id="UP000582974">
    <property type="component" value="Unassembled WGS sequence"/>
</dbReference>
<dbReference type="InterPro" id="IPR036866">
    <property type="entry name" value="RibonucZ/Hydroxyglut_hydro"/>
</dbReference>
<evidence type="ECO:0000259" key="1">
    <source>
        <dbReference type="SMART" id="SM00849"/>
    </source>
</evidence>
<sequence length="309" mass="32789">MTGFGARTDPYTQELAEGVFAYVQPDGSWFLNNTGIVVGDDSVVMIDHAGTERRGRALMDTVGALGGVRPVRSLVNTHHHADHTFGNYLVPPGTSIIGHELCREEVVAAGTAVTGFFDGPDWGDIRIRPPEVTFTGALTLRCGSTRIELRHFGIPAHTTNDVVAHLPDQGIAFCGDLLFTGGTPFAVQGSIGGWLAALDHLERLNAPCLVPGHGPVGGVEQIAAVRNYLEFVADSAASAHRRGMSPLEAARELDLGEFAGLTDAERIVGNLHRAYVEIDDPGHLGTPLPVAEVFGDMRAYLGGPLISKA</sequence>
<evidence type="ECO:0000313" key="2">
    <source>
        <dbReference type="EMBL" id="MBA0127667.1"/>
    </source>
</evidence>
<keyword evidence="3" id="KW-1185">Reference proteome</keyword>
<dbReference type="PANTHER" id="PTHR42951:SF4">
    <property type="entry name" value="ACYL-COENZYME A THIOESTERASE MBLAC2"/>
    <property type="match status" value="1"/>
</dbReference>
<comment type="caution">
    <text evidence="2">The sequence shown here is derived from an EMBL/GenBank/DDBJ whole genome shotgun (WGS) entry which is preliminary data.</text>
</comment>
<dbReference type="RefSeq" id="WP_180894496.1">
    <property type="nucleotide sequence ID" value="NZ_JACCKD010000008.1"/>
</dbReference>
<dbReference type="Pfam" id="PF00753">
    <property type="entry name" value="Lactamase_B"/>
    <property type="match status" value="1"/>
</dbReference>
<protein>
    <submittedName>
        <fullName evidence="2">MBL fold metallo-hydrolase</fullName>
    </submittedName>
</protein>
<name>A0A838AES8_9PSEU</name>